<evidence type="ECO:0000256" key="4">
    <source>
        <dbReference type="ARBA" id="ARBA00023136"/>
    </source>
</evidence>
<evidence type="ECO:0000256" key="1">
    <source>
        <dbReference type="ARBA" id="ARBA00004141"/>
    </source>
</evidence>
<dbReference type="EMBL" id="QAAA01000005">
    <property type="protein sequence ID" value="PTN02779.1"/>
    <property type="molecule type" value="Genomic_DNA"/>
</dbReference>
<gene>
    <name evidence="6" type="ORF">C8N32_105151</name>
</gene>
<feature type="transmembrane region" description="Helical" evidence="5">
    <location>
        <begin position="41"/>
        <end position="61"/>
    </location>
</feature>
<dbReference type="InterPro" id="IPR024199">
    <property type="entry name" value="Uncharacterised_DsbB"/>
</dbReference>
<proteinExistence type="predicted"/>
<keyword evidence="2 5" id="KW-0812">Transmembrane</keyword>
<keyword evidence="4 5" id="KW-0472">Membrane</keyword>
<dbReference type="Gene3D" id="1.20.1550.10">
    <property type="entry name" value="DsbB-like"/>
    <property type="match status" value="1"/>
</dbReference>
<dbReference type="GO" id="GO:0015035">
    <property type="term" value="F:protein-disulfide reductase activity"/>
    <property type="evidence" value="ECO:0007669"/>
    <property type="project" value="InterPro"/>
</dbReference>
<evidence type="ECO:0000256" key="5">
    <source>
        <dbReference type="SAM" id="Phobius"/>
    </source>
</evidence>
<dbReference type="GO" id="GO:0006457">
    <property type="term" value="P:protein folding"/>
    <property type="evidence" value="ECO:0007669"/>
    <property type="project" value="InterPro"/>
</dbReference>
<dbReference type="OrthoDB" id="9808637at2"/>
<dbReference type="InterPro" id="IPR003752">
    <property type="entry name" value="DiS_bond_form_DsbB/BdbC"/>
</dbReference>
<dbReference type="GO" id="GO:0016020">
    <property type="term" value="C:membrane"/>
    <property type="evidence" value="ECO:0007669"/>
    <property type="project" value="UniProtKB-SubCell"/>
</dbReference>
<dbReference type="Proteomes" id="UP000243859">
    <property type="component" value="Unassembled WGS sequence"/>
</dbReference>
<comment type="subcellular location">
    <subcellularLocation>
        <location evidence="1">Membrane</location>
        <topology evidence="1">Multi-pass membrane protein</topology>
    </subcellularLocation>
</comment>
<organism evidence="6 7">
    <name type="scientific">Rhodovulum imhoffii</name>
    <dbReference type="NCBI Taxonomy" id="365340"/>
    <lineage>
        <taxon>Bacteria</taxon>
        <taxon>Pseudomonadati</taxon>
        <taxon>Pseudomonadota</taxon>
        <taxon>Alphaproteobacteria</taxon>
        <taxon>Rhodobacterales</taxon>
        <taxon>Paracoccaceae</taxon>
        <taxon>Rhodovulum</taxon>
    </lineage>
</organism>
<evidence type="ECO:0000313" key="6">
    <source>
        <dbReference type="EMBL" id="PTN02779.1"/>
    </source>
</evidence>
<feature type="transmembrane region" description="Helical" evidence="5">
    <location>
        <begin position="134"/>
        <end position="152"/>
    </location>
</feature>
<evidence type="ECO:0000256" key="2">
    <source>
        <dbReference type="ARBA" id="ARBA00022692"/>
    </source>
</evidence>
<dbReference type="PIRSF" id="PIRSF033913">
    <property type="entry name" value="S-S_format_DsbB"/>
    <property type="match status" value="1"/>
</dbReference>
<dbReference type="InterPro" id="IPR023380">
    <property type="entry name" value="DsbB-like_sf"/>
</dbReference>
<dbReference type="Pfam" id="PF02600">
    <property type="entry name" value="DsbB"/>
    <property type="match status" value="1"/>
</dbReference>
<sequence>MTRTHMVLLAALGSAAIIGAALVFQYVFGIAPCKLCIWQRWPHVIAAVLGPLALVSMGRSLPLAGLGTMLISTGLGGYHTGVERGWWPGPASCTSAGGGLGKMSGADLLSFDAAGPAVVLCDEVPWSLLGLSMATYNAAGSLVLAGIWLMALRLSAR</sequence>
<protein>
    <submittedName>
        <fullName evidence="6">Disulfide bond formation protein DsbB</fullName>
    </submittedName>
</protein>
<dbReference type="AlphaFoldDB" id="A0A2T5BTU1"/>
<name>A0A2T5BTU1_9RHOB</name>
<keyword evidence="7" id="KW-1185">Reference proteome</keyword>
<evidence type="ECO:0000256" key="3">
    <source>
        <dbReference type="ARBA" id="ARBA00022989"/>
    </source>
</evidence>
<comment type="caution">
    <text evidence="6">The sequence shown here is derived from an EMBL/GenBank/DDBJ whole genome shotgun (WGS) entry which is preliminary data.</text>
</comment>
<keyword evidence="3 5" id="KW-1133">Transmembrane helix</keyword>
<dbReference type="SUPFAM" id="SSF158442">
    <property type="entry name" value="DsbB-like"/>
    <property type="match status" value="1"/>
</dbReference>
<dbReference type="RefSeq" id="WP_107891584.1">
    <property type="nucleotide sequence ID" value="NZ_NHSI01000053.1"/>
</dbReference>
<reference evidence="6 7" key="1">
    <citation type="submission" date="2018-04" db="EMBL/GenBank/DDBJ databases">
        <title>Genomic Encyclopedia of Archaeal and Bacterial Type Strains, Phase II (KMG-II): from individual species to whole genera.</title>
        <authorList>
            <person name="Goeker M."/>
        </authorList>
    </citation>
    <scope>NUCLEOTIDE SEQUENCE [LARGE SCALE GENOMIC DNA]</scope>
    <source>
        <strain evidence="6 7">DSM 18064</strain>
    </source>
</reference>
<accession>A0A2T5BTU1</accession>
<feature type="transmembrane region" description="Helical" evidence="5">
    <location>
        <begin position="6"/>
        <end position="29"/>
    </location>
</feature>
<evidence type="ECO:0000313" key="7">
    <source>
        <dbReference type="Proteomes" id="UP000243859"/>
    </source>
</evidence>